<reference evidence="1 3" key="1">
    <citation type="journal article" date="2011" name="Nature">
        <title>The Medicago genome provides insight into the evolution of rhizobial symbioses.</title>
        <authorList>
            <person name="Young N.D."/>
            <person name="Debelle F."/>
            <person name="Oldroyd G.E."/>
            <person name="Geurts R."/>
            <person name="Cannon S.B."/>
            <person name="Udvardi M.K."/>
            <person name="Benedito V.A."/>
            <person name="Mayer K.F."/>
            <person name="Gouzy J."/>
            <person name="Schoof H."/>
            <person name="Van de Peer Y."/>
            <person name="Proost S."/>
            <person name="Cook D.R."/>
            <person name="Meyers B.C."/>
            <person name="Spannagl M."/>
            <person name="Cheung F."/>
            <person name="De Mita S."/>
            <person name="Krishnakumar V."/>
            <person name="Gundlach H."/>
            <person name="Zhou S."/>
            <person name="Mudge J."/>
            <person name="Bharti A.K."/>
            <person name="Murray J.D."/>
            <person name="Naoumkina M.A."/>
            <person name="Rosen B."/>
            <person name="Silverstein K.A."/>
            <person name="Tang H."/>
            <person name="Rombauts S."/>
            <person name="Zhao P.X."/>
            <person name="Zhou P."/>
            <person name="Barbe V."/>
            <person name="Bardou P."/>
            <person name="Bechner M."/>
            <person name="Bellec A."/>
            <person name="Berger A."/>
            <person name="Berges H."/>
            <person name="Bidwell S."/>
            <person name="Bisseling T."/>
            <person name="Choisne N."/>
            <person name="Couloux A."/>
            <person name="Denny R."/>
            <person name="Deshpande S."/>
            <person name="Dai X."/>
            <person name="Doyle J.J."/>
            <person name="Dudez A.M."/>
            <person name="Farmer A.D."/>
            <person name="Fouteau S."/>
            <person name="Franken C."/>
            <person name="Gibelin C."/>
            <person name="Gish J."/>
            <person name="Goldstein S."/>
            <person name="Gonzalez A.J."/>
            <person name="Green P.J."/>
            <person name="Hallab A."/>
            <person name="Hartog M."/>
            <person name="Hua A."/>
            <person name="Humphray S.J."/>
            <person name="Jeong D.H."/>
            <person name="Jing Y."/>
            <person name="Jocker A."/>
            <person name="Kenton S.M."/>
            <person name="Kim D.J."/>
            <person name="Klee K."/>
            <person name="Lai H."/>
            <person name="Lang C."/>
            <person name="Lin S."/>
            <person name="Macmil S.L."/>
            <person name="Magdelenat G."/>
            <person name="Matthews L."/>
            <person name="McCorrison J."/>
            <person name="Monaghan E.L."/>
            <person name="Mun J.H."/>
            <person name="Najar F.Z."/>
            <person name="Nicholson C."/>
            <person name="Noirot C."/>
            <person name="O'Bleness M."/>
            <person name="Paule C.R."/>
            <person name="Poulain J."/>
            <person name="Prion F."/>
            <person name="Qin B."/>
            <person name="Qu C."/>
            <person name="Retzel E.F."/>
            <person name="Riddle C."/>
            <person name="Sallet E."/>
            <person name="Samain S."/>
            <person name="Samson N."/>
            <person name="Sanders I."/>
            <person name="Saurat O."/>
            <person name="Scarpelli C."/>
            <person name="Schiex T."/>
            <person name="Segurens B."/>
            <person name="Severin A.J."/>
            <person name="Sherrier D.J."/>
            <person name="Shi R."/>
            <person name="Sims S."/>
            <person name="Singer S.R."/>
            <person name="Sinharoy S."/>
            <person name="Sterck L."/>
            <person name="Viollet A."/>
            <person name="Wang B.B."/>
            <person name="Wang K."/>
            <person name="Wang M."/>
            <person name="Wang X."/>
            <person name="Warfsmann J."/>
            <person name="Weissenbach J."/>
            <person name="White D.D."/>
            <person name="White J.D."/>
            <person name="Wiley G.B."/>
            <person name="Wincker P."/>
            <person name="Xing Y."/>
            <person name="Yang L."/>
            <person name="Yao Z."/>
            <person name="Ying F."/>
            <person name="Zhai J."/>
            <person name="Zhou L."/>
            <person name="Zuber A."/>
            <person name="Denarie J."/>
            <person name="Dixon R.A."/>
            <person name="May G.D."/>
            <person name="Schwartz D.C."/>
            <person name="Rogers J."/>
            <person name="Quetier F."/>
            <person name="Town C.D."/>
            <person name="Roe B.A."/>
        </authorList>
    </citation>
    <scope>NUCLEOTIDE SEQUENCE [LARGE SCALE GENOMIC DNA]</scope>
    <source>
        <strain evidence="1">A17</strain>
        <strain evidence="2 3">cv. Jemalong A17</strain>
    </source>
</reference>
<reference evidence="2" key="3">
    <citation type="submission" date="2015-04" db="UniProtKB">
        <authorList>
            <consortium name="EnsemblPlants"/>
        </authorList>
    </citation>
    <scope>IDENTIFICATION</scope>
    <source>
        <strain evidence="2">cv. Jemalong A17</strain>
    </source>
</reference>
<dbReference type="EMBL" id="CM001223">
    <property type="protein sequence ID" value="KEH21775.1"/>
    <property type="molecule type" value="Genomic_DNA"/>
</dbReference>
<evidence type="ECO:0000313" key="3">
    <source>
        <dbReference type="Proteomes" id="UP000002051"/>
    </source>
</evidence>
<keyword evidence="1" id="KW-0812">Transmembrane</keyword>
<dbReference type="Proteomes" id="UP000002051">
    <property type="component" value="Unassembled WGS sequence"/>
</dbReference>
<protein>
    <submittedName>
        <fullName evidence="1">Transmembrane protein, putative</fullName>
    </submittedName>
</protein>
<evidence type="ECO:0000313" key="2">
    <source>
        <dbReference type="EnsemblPlants" id="KEH21775"/>
    </source>
</evidence>
<keyword evidence="1" id="KW-0472">Membrane</keyword>
<sequence>MKSPENPYHQNQSITIALAATELYIYSAGLRLGFVENEQKISSLGRRKGTRFCSDWDE</sequence>
<dbReference type="PaxDb" id="3880-AET04851"/>
<organism evidence="1 3">
    <name type="scientific">Medicago truncatula</name>
    <name type="common">Barrel medic</name>
    <name type="synonym">Medicago tribuloides</name>
    <dbReference type="NCBI Taxonomy" id="3880"/>
    <lineage>
        <taxon>Eukaryota</taxon>
        <taxon>Viridiplantae</taxon>
        <taxon>Streptophyta</taxon>
        <taxon>Embryophyta</taxon>
        <taxon>Tracheophyta</taxon>
        <taxon>Spermatophyta</taxon>
        <taxon>Magnoliopsida</taxon>
        <taxon>eudicotyledons</taxon>
        <taxon>Gunneridae</taxon>
        <taxon>Pentapetalae</taxon>
        <taxon>rosids</taxon>
        <taxon>fabids</taxon>
        <taxon>Fabales</taxon>
        <taxon>Fabaceae</taxon>
        <taxon>Papilionoideae</taxon>
        <taxon>50 kb inversion clade</taxon>
        <taxon>NPAAA clade</taxon>
        <taxon>Hologalegina</taxon>
        <taxon>IRL clade</taxon>
        <taxon>Trifolieae</taxon>
        <taxon>Medicago</taxon>
    </lineage>
</organism>
<keyword evidence="3" id="KW-1185">Reference proteome</keyword>
<proteinExistence type="predicted"/>
<dbReference type="EnsemblPlants" id="KEH21775">
    <property type="protein sequence ID" value="KEH21775"/>
    <property type="gene ID" value="MTR_7g017665"/>
</dbReference>
<dbReference type="AlphaFoldDB" id="A0A072U7F7"/>
<name>A0A072U7F7_MEDTR</name>
<accession>A0A072U7F7</accession>
<dbReference type="HOGENOM" id="CLU_2982107_0_0_1"/>
<gene>
    <name evidence="1" type="ordered locus">MTR_7g017665</name>
</gene>
<evidence type="ECO:0000313" key="1">
    <source>
        <dbReference type="EMBL" id="KEH21775.1"/>
    </source>
</evidence>
<reference evidence="1 3" key="2">
    <citation type="journal article" date="2014" name="BMC Genomics">
        <title>An improved genome release (version Mt4.0) for the model legume Medicago truncatula.</title>
        <authorList>
            <person name="Tang H."/>
            <person name="Krishnakumar V."/>
            <person name="Bidwell S."/>
            <person name="Rosen B."/>
            <person name="Chan A."/>
            <person name="Zhou S."/>
            <person name="Gentzbittel L."/>
            <person name="Childs K.L."/>
            <person name="Yandell M."/>
            <person name="Gundlach H."/>
            <person name="Mayer K.F."/>
            <person name="Schwartz D.C."/>
            <person name="Town C.D."/>
        </authorList>
    </citation>
    <scope>GENOME REANNOTATION</scope>
    <source>
        <strain evidence="1">A17</strain>
        <strain evidence="2 3">cv. Jemalong A17</strain>
    </source>
</reference>